<organism evidence="3 4">
    <name type="scientific">Permianibacter aggregans</name>
    <dbReference type="NCBI Taxonomy" id="1510150"/>
    <lineage>
        <taxon>Bacteria</taxon>
        <taxon>Pseudomonadati</taxon>
        <taxon>Pseudomonadota</taxon>
        <taxon>Gammaproteobacteria</taxon>
        <taxon>Pseudomonadales</taxon>
        <taxon>Pseudomonadaceae</taxon>
        <taxon>Permianibacter</taxon>
    </lineage>
</organism>
<dbReference type="InterPro" id="IPR017937">
    <property type="entry name" value="Thioredoxin_CS"/>
</dbReference>
<evidence type="ECO:0000313" key="4">
    <source>
        <dbReference type="Proteomes" id="UP000295375"/>
    </source>
</evidence>
<dbReference type="Pfam" id="PF00462">
    <property type="entry name" value="Glutaredoxin"/>
    <property type="match status" value="1"/>
</dbReference>
<dbReference type="AlphaFoldDB" id="A0A4R6U9F0"/>
<sequence>MMTIFKKNIITTILCGVCLYALSVVLTKSFIEGGFFGTDNNISVTNSDMTRLFDGAPNKVRVIVYTVDWCAACKASKEWLTENRINYWEKNIEYSDEAREEFNKLGVSEVPVIVTRKNLIMGYNGDLLKDILLERD</sequence>
<name>A0A4R6U9F0_9GAMM</name>
<dbReference type="CDD" id="cd02976">
    <property type="entry name" value="NrdH"/>
    <property type="match status" value="1"/>
</dbReference>
<dbReference type="InterPro" id="IPR036249">
    <property type="entry name" value="Thioredoxin-like_sf"/>
</dbReference>
<comment type="caution">
    <text evidence="3">The sequence shown here is derived from an EMBL/GenBank/DDBJ whole genome shotgun (WGS) entry which is preliminary data.</text>
</comment>
<dbReference type="PROSITE" id="PS00194">
    <property type="entry name" value="THIOREDOXIN_1"/>
    <property type="match status" value="1"/>
</dbReference>
<evidence type="ECO:0000259" key="2">
    <source>
        <dbReference type="Pfam" id="PF00462"/>
    </source>
</evidence>
<dbReference type="PROSITE" id="PS51354">
    <property type="entry name" value="GLUTAREDOXIN_2"/>
    <property type="match status" value="1"/>
</dbReference>
<evidence type="ECO:0000256" key="1">
    <source>
        <dbReference type="ARBA" id="ARBA00023284"/>
    </source>
</evidence>
<keyword evidence="4" id="KW-1185">Reference proteome</keyword>
<dbReference type="OrthoDB" id="8991911at2"/>
<feature type="domain" description="Glutaredoxin" evidence="2">
    <location>
        <begin position="62"/>
        <end position="119"/>
    </location>
</feature>
<dbReference type="Proteomes" id="UP000295375">
    <property type="component" value="Unassembled WGS sequence"/>
</dbReference>
<dbReference type="SUPFAM" id="SSF52833">
    <property type="entry name" value="Thioredoxin-like"/>
    <property type="match status" value="1"/>
</dbReference>
<accession>A0A4R6U9F0</accession>
<dbReference type="Gene3D" id="3.40.30.10">
    <property type="entry name" value="Glutaredoxin"/>
    <property type="match status" value="1"/>
</dbReference>
<reference evidence="3 4" key="1">
    <citation type="submission" date="2019-03" db="EMBL/GenBank/DDBJ databases">
        <title>Genomic Encyclopedia of Type Strains, Phase IV (KMG-IV): sequencing the most valuable type-strain genomes for metagenomic binning, comparative biology and taxonomic classification.</title>
        <authorList>
            <person name="Goeker M."/>
        </authorList>
    </citation>
    <scope>NUCLEOTIDE SEQUENCE [LARGE SCALE GENOMIC DNA]</scope>
    <source>
        <strain evidence="3 4">DSM 103792</strain>
    </source>
</reference>
<evidence type="ECO:0000313" key="3">
    <source>
        <dbReference type="EMBL" id="TDQ42412.1"/>
    </source>
</evidence>
<dbReference type="InterPro" id="IPR002109">
    <property type="entry name" value="Glutaredoxin"/>
</dbReference>
<protein>
    <submittedName>
        <fullName evidence="3">Glutaredoxin</fullName>
    </submittedName>
</protein>
<dbReference type="EMBL" id="SNYM01000035">
    <property type="protein sequence ID" value="TDQ42412.1"/>
    <property type="molecule type" value="Genomic_DNA"/>
</dbReference>
<dbReference type="RefSeq" id="WP_133593842.1">
    <property type="nucleotide sequence ID" value="NZ_CP037953.1"/>
</dbReference>
<keyword evidence="1" id="KW-0676">Redox-active center</keyword>
<proteinExistence type="predicted"/>
<gene>
    <name evidence="3" type="ORF">EV696_1351</name>
</gene>